<name>A0A2K8N8T5_9BACL</name>
<dbReference type="GO" id="GO:0005829">
    <property type="term" value="C:cytosol"/>
    <property type="evidence" value="ECO:0007669"/>
    <property type="project" value="TreeGrafter"/>
</dbReference>
<evidence type="ECO:0000256" key="1">
    <source>
        <dbReference type="ARBA" id="ARBA00004496"/>
    </source>
</evidence>
<dbReference type="CDD" id="cd00383">
    <property type="entry name" value="trans_reg_C"/>
    <property type="match status" value="1"/>
</dbReference>
<dbReference type="InterPro" id="IPR016032">
    <property type="entry name" value="Sig_transdc_resp-reg_C-effctor"/>
</dbReference>
<dbReference type="GO" id="GO:0032993">
    <property type="term" value="C:protein-DNA complex"/>
    <property type="evidence" value="ECO:0007669"/>
    <property type="project" value="TreeGrafter"/>
</dbReference>
<reference evidence="13" key="1">
    <citation type="submission" date="2017-11" db="EMBL/GenBank/DDBJ databases">
        <title>Complete Genome Sequence of Kyrpidia sp. Strain EA-1, a thermophilic, hydrogen-oxidizing Bacterium, isolated from the Azores.</title>
        <authorList>
            <person name="Reiner J.E."/>
            <person name="Lapp C.J."/>
            <person name="Bunk B."/>
            <person name="Gescher J."/>
        </authorList>
    </citation>
    <scope>NUCLEOTIDE SEQUENCE [LARGE SCALE GENOMIC DNA]</scope>
    <source>
        <strain evidence="13">EA-1</strain>
    </source>
</reference>
<evidence type="ECO:0000259" key="11">
    <source>
        <dbReference type="PROSITE" id="PS51755"/>
    </source>
</evidence>
<dbReference type="Gene3D" id="1.10.10.10">
    <property type="entry name" value="Winged helix-like DNA-binding domain superfamily/Winged helix DNA-binding domain"/>
    <property type="match status" value="1"/>
</dbReference>
<feature type="domain" description="OmpR/PhoB-type" evidence="11">
    <location>
        <begin position="111"/>
        <end position="210"/>
    </location>
</feature>
<dbReference type="InterPro" id="IPR001789">
    <property type="entry name" value="Sig_transdc_resp-reg_receiver"/>
</dbReference>
<dbReference type="Gene3D" id="6.10.250.690">
    <property type="match status" value="1"/>
</dbReference>
<dbReference type="Proteomes" id="UP000231932">
    <property type="component" value="Chromosome"/>
</dbReference>
<dbReference type="AlphaFoldDB" id="A0A2K8N8T5"/>
<evidence type="ECO:0000256" key="8">
    <source>
        <dbReference type="PROSITE-ProRule" id="PRU01091"/>
    </source>
</evidence>
<keyword evidence="2 7" id="KW-0597">Phosphoprotein</keyword>
<dbReference type="OrthoDB" id="2373414at2"/>
<feature type="DNA-binding region" description="OmpR/PhoB-type" evidence="8">
    <location>
        <begin position="111"/>
        <end position="210"/>
    </location>
</feature>
<dbReference type="GO" id="GO:0000976">
    <property type="term" value="F:transcription cis-regulatory region binding"/>
    <property type="evidence" value="ECO:0007669"/>
    <property type="project" value="TreeGrafter"/>
</dbReference>
<dbReference type="InterPro" id="IPR039420">
    <property type="entry name" value="WalR-like"/>
</dbReference>
<accession>A0A2K8N8T5</accession>
<dbReference type="SMART" id="SM00448">
    <property type="entry name" value="REC"/>
    <property type="match status" value="1"/>
</dbReference>
<evidence type="ECO:0000256" key="9">
    <source>
        <dbReference type="SAM" id="MobiDB-lite"/>
    </source>
</evidence>
<keyword evidence="6" id="KW-0804">Transcription</keyword>
<dbReference type="Pfam" id="PF00072">
    <property type="entry name" value="Response_reg"/>
    <property type="match status" value="1"/>
</dbReference>
<dbReference type="InterPro" id="IPR001867">
    <property type="entry name" value="OmpR/PhoB-type_DNA-bd"/>
</dbReference>
<gene>
    <name evidence="12" type="ORF">CVV65_12850</name>
</gene>
<keyword evidence="5 8" id="KW-0238">DNA-binding</keyword>
<dbReference type="GO" id="GO:0006355">
    <property type="term" value="P:regulation of DNA-templated transcription"/>
    <property type="evidence" value="ECO:0007669"/>
    <property type="project" value="InterPro"/>
</dbReference>
<comment type="subcellular location">
    <subcellularLocation>
        <location evidence="1">Cytoplasm</location>
    </subcellularLocation>
</comment>
<evidence type="ECO:0000256" key="3">
    <source>
        <dbReference type="ARBA" id="ARBA00023012"/>
    </source>
</evidence>
<dbReference type="KEGG" id="kyr:CVV65_12850"/>
<sequence length="228" mass="26057">MDIPATVDTTSTAEAGRHAVDFLKWESPDLLILDVVLPDVNGVELCRAIRRYSDVPVLFLSWKGTPDDIIAGLDKGGDDYVTKPFDPMVLVARVKARLRRAKVEREETPRPHTLCFGNVEIDFRSYTVRVDGRPVELFTKERQLLFFLARHPDQVFSPTQLHHHVWGWDAPSDERTVPVHISNLRKKIEPDPSRPIYIRTVRGFGYRFSPREDNGTGCENPATKLKQK</sequence>
<evidence type="ECO:0000256" key="6">
    <source>
        <dbReference type="ARBA" id="ARBA00023163"/>
    </source>
</evidence>
<keyword evidence="4" id="KW-0805">Transcription regulation</keyword>
<evidence type="ECO:0000259" key="10">
    <source>
        <dbReference type="PROSITE" id="PS50110"/>
    </source>
</evidence>
<evidence type="ECO:0000313" key="12">
    <source>
        <dbReference type="EMBL" id="ATY85703.1"/>
    </source>
</evidence>
<dbReference type="PANTHER" id="PTHR48111">
    <property type="entry name" value="REGULATOR OF RPOS"/>
    <property type="match status" value="1"/>
</dbReference>
<dbReference type="Gene3D" id="3.40.50.2300">
    <property type="match status" value="1"/>
</dbReference>
<feature type="region of interest" description="Disordered" evidence="9">
    <location>
        <begin position="209"/>
        <end position="228"/>
    </location>
</feature>
<evidence type="ECO:0000256" key="2">
    <source>
        <dbReference type="ARBA" id="ARBA00022553"/>
    </source>
</evidence>
<dbReference type="PROSITE" id="PS51755">
    <property type="entry name" value="OMPR_PHOB"/>
    <property type="match status" value="1"/>
</dbReference>
<dbReference type="FunFam" id="1.10.10.10:FF:000018">
    <property type="entry name" value="DNA-binding response regulator ResD"/>
    <property type="match status" value="1"/>
</dbReference>
<evidence type="ECO:0000256" key="4">
    <source>
        <dbReference type="ARBA" id="ARBA00023015"/>
    </source>
</evidence>
<dbReference type="PROSITE" id="PS50110">
    <property type="entry name" value="RESPONSE_REGULATORY"/>
    <property type="match status" value="1"/>
</dbReference>
<dbReference type="SUPFAM" id="SSF46894">
    <property type="entry name" value="C-terminal effector domain of the bipartite response regulators"/>
    <property type="match status" value="1"/>
</dbReference>
<proteinExistence type="predicted"/>
<dbReference type="PANTHER" id="PTHR48111:SF1">
    <property type="entry name" value="TWO-COMPONENT RESPONSE REGULATOR ORR33"/>
    <property type="match status" value="1"/>
</dbReference>
<dbReference type="InterPro" id="IPR011006">
    <property type="entry name" value="CheY-like_superfamily"/>
</dbReference>
<evidence type="ECO:0000256" key="7">
    <source>
        <dbReference type="PROSITE-ProRule" id="PRU00169"/>
    </source>
</evidence>
<protein>
    <submittedName>
        <fullName evidence="12">DNA-binding response regulator</fullName>
    </submittedName>
</protein>
<dbReference type="GO" id="GO:0000156">
    <property type="term" value="F:phosphorelay response regulator activity"/>
    <property type="evidence" value="ECO:0007669"/>
    <property type="project" value="TreeGrafter"/>
</dbReference>
<feature type="domain" description="Response regulatory" evidence="10">
    <location>
        <begin position="1"/>
        <end position="98"/>
    </location>
</feature>
<feature type="modified residue" description="4-aspartylphosphate" evidence="7">
    <location>
        <position position="34"/>
    </location>
</feature>
<dbReference type="EMBL" id="CP024955">
    <property type="protein sequence ID" value="ATY85703.1"/>
    <property type="molecule type" value="Genomic_DNA"/>
</dbReference>
<evidence type="ECO:0000313" key="13">
    <source>
        <dbReference type="Proteomes" id="UP000231932"/>
    </source>
</evidence>
<keyword evidence="13" id="KW-1185">Reference proteome</keyword>
<dbReference type="SUPFAM" id="SSF52172">
    <property type="entry name" value="CheY-like"/>
    <property type="match status" value="1"/>
</dbReference>
<dbReference type="SMART" id="SM00862">
    <property type="entry name" value="Trans_reg_C"/>
    <property type="match status" value="1"/>
</dbReference>
<organism evidence="12 13">
    <name type="scientific">Kyrpidia spormannii</name>
    <dbReference type="NCBI Taxonomy" id="2055160"/>
    <lineage>
        <taxon>Bacteria</taxon>
        <taxon>Bacillati</taxon>
        <taxon>Bacillota</taxon>
        <taxon>Bacilli</taxon>
        <taxon>Bacillales</taxon>
        <taxon>Alicyclobacillaceae</taxon>
        <taxon>Kyrpidia</taxon>
    </lineage>
</organism>
<dbReference type="Pfam" id="PF00486">
    <property type="entry name" value="Trans_reg_C"/>
    <property type="match status" value="1"/>
</dbReference>
<keyword evidence="3" id="KW-0902">Two-component regulatory system</keyword>
<evidence type="ECO:0000256" key="5">
    <source>
        <dbReference type="ARBA" id="ARBA00023125"/>
    </source>
</evidence>
<dbReference type="InterPro" id="IPR036388">
    <property type="entry name" value="WH-like_DNA-bd_sf"/>
</dbReference>